<organism evidence="8 9">
    <name type="scientific">Nocardioides cremeus</name>
    <dbReference type="NCBI Taxonomy" id="3058044"/>
    <lineage>
        <taxon>Bacteria</taxon>
        <taxon>Bacillati</taxon>
        <taxon>Actinomycetota</taxon>
        <taxon>Actinomycetes</taxon>
        <taxon>Propionibacteriales</taxon>
        <taxon>Nocardioidaceae</taxon>
        <taxon>Nocardioides</taxon>
    </lineage>
</organism>
<feature type="transmembrane region" description="Helical" evidence="6">
    <location>
        <begin position="188"/>
        <end position="207"/>
    </location>
</feature>
<evidence type="ECO:0000256" key="3">
    <source>
        <dbReference type="ARBA" id="ARBA00022989"/>
    </source>
</evidence>
<gene>
    <name evidence="8" type="ORF">QWJ41_16140</name>
</gene>
<protein>
    <submittedName>
        <fullName evidence="8">MFS transporter</fullName>
    </submittedName>
</protein>
<keyword evidence="4 6" id="KW-0472">Membrane</keyword>
<comment type="caution">
    <text evidence="8">The sequence shown here is derived from an EMBL/GenBank/DDBJ whole genome shotgun (WGS) entry which is preliminary data.</text>
</comment>
<accession>A0ABT8TTG2</accession>
<feature type="transmembrane region" description="Helical" evidence="6">
    <location>
        <begin position="158"/>
        <end position="176"/>
    </location>
</feature>
<evidence type="ECO:0000313" key="9">
    <source>
        <dbReference type="Proteomes" id="UP001168363"/>
    </source>
</evidence>
<dbReference type="Proteomes" id="UP001168363">
    <property type="component" value="Unassembled WGS sequence"/>
</dbReference>
<feature type="transmembrane region" description="Helical" evidence="6">
    <location>
        <begin position="284"/>
        <end position="303"/>
    </location>
</feature>
<evidence type="ECO:0000259" key="7">
    <source>
        <dbReference type="PROSITE" id="PS50850"/>
    </source>
</evidence>
<feature type="region of interest" description="Disordered" evidence="5">
    <location>
        <begin position="1"/>
        <end position="22"/>
    </location>
</feature>
<dbReference type="CDD" id="cd17321">
    <property type="entry name" value="MFS_MMR_MDR_like"/>
    <property type="match status" value="1"/>
</dbReference>
<dbReference type="PROSITE" id="PS50850">
    <property type="entry name" value="MFS"/>
    <property type="match status" value="1"/>
</dbReference>
<dbReference type="PANTHER" id="PTHR42718:SF42">
    <property type="entry name" value="EXPORT PROTEIN"/>
    <property type="match status" value="1"/>
</dbReference>
<sequence length="484" mass="47986">MSTSASPDDPAGNPAGDAPDAGLVRTGSATGRAVVAAATLGSGMSLFDGTVVNVALRTIGADLDASINDLQWITNAYLLALASLILLGGSLGDRLGRRRVFVAGTLGFGVASALCGLAPNAEVLVAARALQGIAAALMVPGSLAMIQGAFHPDDRARAIGTWTGLGAIAAAAGPLVGGALVEHADWRLIFWINLPVAALTLWLARGVPETRDPGAAQHLDLPGAVLGALALGGVTYALVQWGDPAAWPALAVGLAAGVAFVVVESRVAEPMLALGIFADRTFSATNAMTLLVYGALSVLLFMLPLQLQVVGGDGPLAAGLATLPLPLVMLLLAGRGGALGARIGPRIPLTLGPLVMATGVLLLLGAGEAAYVVAVLPGVVVFALGLALLVATLTATVLAAAPDEHAGIASGVNNAVSRAGGLLAVAAVPSLVGLSGEEYADPAALDPAWTLVVLSCAGLLVVGGAMSWVALPHTAYAGGRGRVG</sequence>
<feature type="transmembrane region" description="Helical" evidence="6">
    <location>
        <begin position="70"/>
        <end position="88"/>
    </location>
</feature>
<dbReference type="RefSeq" id="WP_302709421.1">
    <property type="nucleotide sequence ID" value="NZ_JAULSC010000018.1"/>
</dbReference>
<feature type="transmembrane region" description="Helical" evidence="6">
    <location>
        <begin position="346"/>
        <end position="364"/>
    </location>
</feature>
<keyword evidence="9" id="KW-1185">Reference proteome</keyword>
<feature type="transmembrane region" description="Helical" evidence="6">
    <location>
        <begin position="100"/>
        <end position="119"/>
    </location>
</feature>
<evidence type="ECO:0000256" key="4">
    <source>
        <dbReference type="ARBA" id="ARBA00023136"/>
    </source>
</evidence>
<feature type="domain" description="Major facilitator superfamily (MFS) profile" evidence="7">
    <location>
        <begin position="34"/>
        <end position="475"/>
    </location>
</feature>
<feature type="transmembrane region" description="Helical" evidence="6">
    <location>
        <begin position="245"/>
        <end position="263"/>
    </location>
</feature>
<feature type="transmembrane region" description="Helical" evidence="6">
    <location>
        <begin position="125"/>
        <end position="146"/>
    </location>
</feature>
<dbReference type="SUPFAM" id="SSF103473">
    <property type="entry name" value="MFS general substrate transporter"/>
    <property type="match status" value="1"/>
</dbReference>
<comment type="subcellular location">
    <subcellularLocation>
        <location evidence="1">Cell membrane</location>
        <topology evidence="1">Multi-pass membrane protein</topology>
    </subcellularLocation>
</comment>
<dbReference type="Gene3D" id="1.20.1250.20">
    <property type="entry name" value="MFS general substrate transporter like domains"/>
    <property type="match status" value="1"/>
</dbReference>
<evidence type="ECO:0000313" key="8">
    <source>
        <dbReference type="EMBL" id="MDO3397255.1"/>
    </source>
</evidence>
<evidence type="ECO:0000256" key="5">
    <source>
        <dbReference type="SAM" id="MobiDB-lite"/>
    </source>
</evidence>
<name>A0ABT8TTG2_9ACTN</name>
<keyword evidence="2 6" id="KW-0812">Transmembrane</keyword>
<feature type="transmembrane region" description="Helical" evidence="6">
    <location>
        <begin position="219"/>
        <end position="239"/>
    </location>
</feature>
<keyword evidence="3 6" id="KW-1133">Transmembrane helix</keyword>
<dbReference type="Gene3D" id="1.20.1720.10">
    <property type="entry name" value="Multidrug resistance protein D"/>
    <property type="match status" value="1"/>
</dbReference>
<dbReference type="PANTHER" id="PTHR42718">
    <property type="entry name" value="MAJOR FACILITATOR SUPERFAMILY MULTIDRUG TRANSPORTER MFSC"/>
    <property type="match status" value="1"/>
</dbReference>
<dbReference type="EMBL" id="JAULSC010000018">
    <property type="protein sequence ID" value="MDO3397255.1"/>
    <property type="molecule type" value="Genomic_DNA"/>
</dbReference>
<dbReference type="InterPro" id="IPR036259">
    <property type="entry name" value="MFS_trans_sf"/>
</dbReference>
<reference evidence="8" key="1">
    <citation type="submission" date="2023-06" db="EMBL/GenBank/DDBJ databases">
        <title>Genome sequence of Nocardioides sp. SOB44.</title>
        <authorList>
            <person name="Zhang G."/>
        </authorList>
    </citation>
    <scope>NUCLEOTIDE SEQUENCE</scope>
    <source>
        <strain evidence="8">SOB44</strain>
    </source>
</reference>
<feature type="transmembrane region" description="Helical" evidence="6">
    <location>
        <begin position="448"/>
        <end position="471"/>
    </location>
</feature>
<evidence type="ECO:0000256" key="6">
    <source>
        <dbReference type="SAM" id="Phobius"/>
    </source>
</evidence>
<evidence type="ECO:0000256" key="1">
    <source>
        <dbReference type="ARBA" id="ARBA00004651"/>
    </source>
</evidence>
<feature type="transmembrane region" description="Helical" evidence="6">
    <location>
        <begin position="315"/>
        <end position="334"/>
    </location>
</feature>
<dbReference type="InterPro" id="IPR011701">
    <property type="entry name" value="MFS"/>
</dbReference>
<feature type="transmembrane region" description="Helical" evidence="6">
    <location>
        <begin position="419"/>
        <end position="436"/>
    </location>
</feature>
<dbReference type="Pfam" id="PF07690">
    <property type="entry name" value="MFS_1"/>
    <property type="match status" value="1"/>
</dbReference>
<proteinExistence type="predicted"/>
<feature type="compositionally biased region" description="Low complexity" evidence="5">
    <location>
        <begin position="7"/>
        <end position="22"/>
    </location>
</feature>
<evidence type="ECO:0000256" key="2">
    <source>
        <dbReference type="ARBA" id="ARBA00022692"/>
    </source>
</evidence>
<feature type="transmembrane region" description="Helical" evidence="6">
    <location>
        <begin position="370"/>
        <end position="398"/>
    </location>
</feature>
<dbReference type="InterPro" id="IPR020846">
    <property type="entry name" value="MFS_dom"/>
</dbReference>